<dbReference type="Proteomes" id="UP000032434">
    <property type="component" value="Chromosome 1"/>
</dbReference>
<reference evidence="3" key="1">
    <citation type="submission" date="2014-05" db="EMBL/GenBank/DDBJ databases">
        <authorList>
            <person name="Kube M."/>
        </authorList>
    </citation>
    <scope>NUCLEOTIDE SEQUENCE [LARGE SCALE GENOMIC DNA]</scope>
</reference>
<dbReference type="Gene3D" id="3.20.20.150">
    <property type="entry name" value="Divalent-metal-dependent TIM barrel enzymes"/>
    <property type="match status" value="1"/>
</dbReference>
<keyword evidence="2" id="KW-0413">Isomerase</keyword>
<sequence length="274" mass="31375">MSNIRIGVRAHDMGQMDIESLKNAMDAYGFDGIQLVLKKALDETLETVDRERLKSAFDGKVMLLGAYFNMIHPDTNEVLKGVENFKKHLELARELNISYVGTETGSLMGSPWGYDPLNHSDESFEKVVLVTEELIQKAKDENVFVAIEGAWNHTIYSPKRLKELTDRIQSPNLKVIVDLYNFLNIDNHQNHLEILRSSIDLLKNKIVIFHLKDYIVESQKLKQVGLGKGLMQYKKIIPMILKEFTHVDLIFEGVEQQDLKSSLEFIKSIIEGEK</sequence>
<dbReference type="HOGENOM" id="CLU_080433_1_0_14"/>
<dbReference type="PATRIC" id="fig|35623.3.peg.1150"/>
<evidence type="ECO:0000313" key="3">
    <source>
        <dbReference type="Proteomes" id="UP000032434"/>
    </source>
</evidence>
<dbReference type="STRING" id="35623.Aocu_11500"/>
<dbReference type="EMBL" id="LK028559">
    <property type="protein sequence ID" value="CDR31223.1"/>
    <property type="molecule type" value="Genomic_DNA"/>
</dbReference>
<organism evidence="2 3">
    <name type="scientific">Acholeplasma oculi</name>
    <dbReference type="NCBI Taxonomy" id="35623"/>
    <lineage>
        <taxon>Bacteria</taxon>
        <taxon>Bacillati</taxon>
        <taxon>Mycoplasmatota</taxon>
        <taxon>Mollicutes</taxon>
        <taxon>Acholeplasmatales</taxon>
        <taxon>Acholeplasmataceae</taxon>
        <taxon>Acholeplasma</taxon>
    </lineage>
</organism>
<feature type="domain" description="Xylose isomerase-like TIM barrel" evidence="1">
    <location>
        <begin position="27"/>
        <end position="268"/>
    </location>
</feature>
<name>A0A061ABP4_9MOLU</name>
<dbReference type="SUPFAM" id="SSF51658">
    <property type="entry name" value="Xylose isomerase-like"/>
    <property type="match status" value="1"/>
</dbReference>
<dbReference type="AlphaFoldDB" id="A0A061ABP4"/>
<dbReference type="KEGG" id="aoc:Aocu_11500"/>
<evidence type="ECO:0000259" key="1">
    <source>
        <dbReference type="Pfam" id="PF01261"/>
    </source>
</evidence>
<proteinExistence type="predicted"/>
<dbReference type="PANTHER" id="PTHR12110">
    <property type="entry name" value="HYDROXYPYRUVATE ISOMERASE"/>
    <property type="match status" value="1"/>
</dbReference>
<gene>
    <name evidence="2" type="ORF">Aocu_11500</name>
</gene>
<protein>
    <submittedName>
        <fullName evidence="2">Xylose isomerase domain-containing protein</fullName>
    </submittedName>
</protein>
<dbReference type="OrthoDB" id="2063291at2"/>
<dbReference type="InterPro" id="IPR036237">
    <property type="entry name" value="Xyl_isomerase-like_sf"/>
</dbReference>
<dbReference type="Pfam" id="PF01261">
    <property type="entry name" value="AP_endonuc_2"/>
    <property type="match status" value="1"/>
</dbReference>
<dbReference type="InParanoid" id="A0A061ABP4"/>
<dbReference type="GO" id="GO:0016853">
    <property type="term" value="F:isomerase activity"/>
    <property type="evidence" value="ECO:0007669"/>
    <property type="project" value="UniProtKB-KW"/>
</dbReference>
<dbReference type="InterPro" id="IPR050312">
    <property type="entry name" value="IolE/XylAMocC-like"/>
</dbReference>
<keyword evidence="3" id="KW-1185">Reference proteome</keyword>
<dbReference type="InterPro" id="IPR013022">
    <property type="entry name" value="Xyl_isomerase-like_TIM-brl"/>
</dbReference>
<evidence type="ECO:0000313" key="2">
    <source>
        <dbReference type="EMBL" id="CDR31223.1"/>
    </source>
</evidence>
<dbReference type="RefSeq" id="WP_045749667.1">
    <property type="nucleotide sequence ID" value="NZ_FUZK01000001.1"/>
</dbReference>
<accession>A0A061ABP4</accession>